<dbReference type="Proteomes" id="UP000631114">
    <property type="component" value="Unassembled WGS sequence"/>
</dbReference>
<dbReference type="InterPro" id="IPR011989">
    <property type="entry name" value="ARM-like"/>
</dbReference>
<dbReference type="Gene3D" id="1.25.10.10">
    <property type="entry name" value="Leucine-rich Repeat Variant"/>
    <property type="match status" value="1"/>
</dbReference>
<evidence type="ECO:0000313" key="3">
    <source>
        <dbReference type="EMBL" id="KAF9612025.1"/>
    </source>
</evidence>
<dbReference type="InterPro" id="IPR016024">
    <property type="entry name" value="ARM-type_fold"/>
</dbReference>
<name>A0A835LYA9_9MAGN</name>
<comment type="similarity">
    <text evidence="1">Belongs to the beta-catenin family.</text>
</comment>
<evidence type="ECO:0000313" key="4">
    <source>
        <dbReference type="Proteomes" id="UP000631114"/>
    </source>
</evidence>
<dbReference type="PANTHER" id="PTHR47249:SF1">
    <property type="entry name" value="VACUOLAR PROTEIN 8"/>
    <property type="match status" value="1"/>
</dbReference>
<dbReference type="AlphaFoldDB" id="A0A835LYA9"/>
<dbReference type="InterPro" id="IPR045156">
    <property type="entry name" value="Vac8"/>
</dbReference>
<gene>
    <name evidence="3" type="ORF">IFM89_037407</name>
</gene>
<accession>A0A835LYA9</accession>
<proteinExistence type="inferred from homology"/>
<organism evidence="3 4">
    <name type="scientific">Coptis chinensis</name>
    <dbReference type="NCBI Taxonomy" id="261450"/>
    <lineage>
        <taxon>Eukaryota</taxon>
        <taxon>Viridiplantae</taxon>
        <taxon>Streptophyta</taxon>
        <taxon>Embryophyta</taxon>
        <taxon>Tracheophyta</taxon>
        <taxon>Spermatophyta</taxon>
        <taxon>Magnoliopsida</taxon>
        <taxon>Ranunculales</taxon>
        <taxon>Ranunculaceae</taxon>
        <taxon>Coptidoideae</taxon>
        <taxon>Coptis</taxon>
    </lineage>
</organism>
<dbReference type="PANTHER" id="PTHR47249">
    <property type="entry name" value="VACUOLAR PROTEIN 8"/>
    <property type="match status" value="1"/>
</dbReference>
<dbReference type="SUPFAM" id="SSF48371">
    <property type="entry name" value="ARM repeat"/>
    <property type="match status" value="1"/>
</dbReference>
<evidence type="ECO:0000256" key="1">
    <source>
        <dbReference type="ARBA" id="ARBA00005462"/>
    </source>
</evidence>
<dbReference type="GO" id="GO:0043495">
    <property type="term" value="F:protein-membrane adaptor activity"/>
    <property type="evidence" value="ECO:0007669"/>
    <property type="project" value="InterPro"/>
</dbReference>
<dbReference type="OrthoDB" id="3176171at2759"/>
<keyword evidence="2" id="KW-0677">Repeat</keyword>
<protein>
    <submittedName>
        <fullName evidence="3">Uncharacterized protein</fullName>
    </submittedName>
</protein>
<evidence type="ECO:0000256" key="2">
    <source>
        <dbReference type="ARBA" id="ARBA00022737"/>
    </source>
</evidence>
<dbReference type="EMBL" id="JADFTS010000004">
    <property type="protein sequence ID" value="KAF9612025.1"/>
    <property type="molecule type" value="Genomic_DNA"/>
</dbReference>
<reference evidence="3 4" key="1">
    <citation type="submission" date="2020-10" db="EMBL/GenBank/DDBJ databases">
        <title>The Coptis chinensis genome and diversification of protoberbering-type alkaloids.</title>
        <authorList>
            <person name="Wang B."/>
            <person name="Shu S."/>
            <person name="Song C."/>
            <person name="Liu Y."/>
        </authorList>
    </citation>
    <scope>NUCLEOTIDE SEQUENCE [LARGE SCALE GENOMIC DNA]</scope>
    <source>
        <strain evidence="3">HL-2020</strain>
        <tissue evidence="3">Leaf</tissue>
    </source>
</reference>
<keyword evidence="4" id="KW-1185">Reference proteome</keyword>
<sequence length="167" mass="18430">MTAADVEEPDHLFVDAATIANLCGFAKFHTILSDQGGVKALLGMVKCGHQDVFAEMARGIVNFAKCKSRASTQGIITGRSILLDDGALLWILQNAKNEASRIRGYIQLALCHLARYEVNAKDMISGSDLHELLHIYLDCFEKDIKTLATQTLKSSPTFQSELQQLKY</sequence>
<dbReference type="GO" id="GO:0071562">
    <property type="term" value="P:nucleus-vacuole junction assembly"/>
    <property type="evidence" value="ECO:0007669"/>
    <property type="project" value="InterPro"/>
</dbReference>
<comment type="caution">
    <text evidence="3">The sequence shown here is derived from an EMBL/GenBank/DDBJ whole genome shotgun (WGS) entry which is preliminary data.</text>
</comment>